<evidence type="ECO:0000256" key="6">
    <source>
        <dbReference type="SAM" id="MobiDB-lite"/>
    </source>
</evidence>
<dbReference type="GO" id="GO:0003735">
    <property type="term" value="F:structural constituent of ribosome"/>
    <property type="evidence" value="ECO:0007669"/>
    <property type="project" value="InterPro"/>
</dbReference>
<evidence type="ECO:0000313" key="7">
    <source>
        <dbReference type="EMBL" id="KAK3669598.1"/>
    </source>
</evidence>
<keyword evidence="2" id="KW-0689">Ribosomal protein</keyword>
<dbReference type="Pfam" id="PF00830">
    <property type="entry name" value="Ribosomal_L28"/>
    <property type="match status" value="1"/>
</dbReference>
<evidence type="ECO:0000313" key="8">
    <source>
        <dbReference type="Proteomes" id="UP001274830"/>
    </source>
</evidence>
<protein>
    <recommendedName>
        <fullName evidence="4">Large ribosomal subunit protein bL28m</fullName>
    </recommendedName>
</protein>
<evidence type="ECO:0000256" key="4">
    <source>
        <dbReference type="ARBA" id="ARBA00035269"/>
    </source>
</evidence>
<evidence type="ECO:0000256" key="1">
    <source>
        <dbReference type="ARBA" id="ARBA00008760"/>
    </source>
</evidence>
<feature type="region of interest" description="Disordered" evidence="6">
    <location>
        <begin position="326"/>
        <end position="354"/>
    </location>
</feature>
<dbReference type="Gene3D" id="2.30.170.40">
    <property type="entry name" value="Ribosomal protein L28/L24"/>
    <property type="match status" value="1"/>
</dbReference>
<evidence type="ECO:0000256" key="5">
    <source>
        <dbReference type="ARBA" id="ARBA00037226"/>
    </source>
</evidence>
<reference evidence="7" key="1">
    <citation type="submission" date="2023-07" db="EMBL/GenBank/DDBJ databases">
        <title>Black Yeasts Isolated from many extreme environments.</title>
        <authorList>
            <person name="Coleine C."/>
            <person name="Stajich J.E."/>
            <person name="Selbmann L."/>
        </authorList>
    </citation>
    <scope>NUCLEOTIDE SEQUENCE</scope>
    <source>
        <strain evidence="7">CCFEE 5485</strain>
    </source>
</reference>
<sequence>MASLLRPRPGTVCKCQRSFSTSTPRAVSLQLEKNDAEAVADTVPAYPYGPARWYKQSRLGLYGGQRIHFGNNVGDKFENKTRRSWHPNVLVRKLFSQSLDRHVQVRVTTRTLRTIDKLGGLDAYLLGEKEARIRELGESGWWLRWAIMQTPAVRQRFAEERRALGVPEEQLEEELVEVDPAQSVVEEVSEAEEEALAETGEVVQMDDAFQIEQTPDLKPLKFRVCPGKHIYLTSEGWRRTRPSPTRLEDIAISRRQKILEENVMPERERDFTAALQAQQQSLPVAQRLSSEERTKMLRRAKKEWSRELAVQAREDFEQHVAVRDQRKVERKEAKKMEMKREREERAREMGVEAA</sequence>
<dbReference type="SUPFAM" id="SSF143800">
    <property type="entry name" value="L28p-like"/>
    <property type="match status" value="1"/>
</dbReference>
<comment type="similarity">
    <text evidence="1">Belongs to the bacterial ribosomal protein bL28 family.</text>
</comment>
<dbReference type="InterPro" id="IPR037147">
    <property type="entry name" value="Ribosomal_bL28_sf"/>
</dbReference>
<evidence type="ECO:0000256" key="2">
    <source>
        <dbReference type="ARBA" id="ARBA00022980"/>
    </source>
</evidence>
<comment type="function">
    <text evidence="5">Component of the mitochondrial ribosome (mitoribosome), a dedicated translation machinery responsible for the synthesis of mitochondrial genome-encoded proteins, including at least some of the essential transmembrane subunits of the mitochondrial respiratory chain. The mitoribosomes are attached to the mitochondrial inner membrane and translation products are cotranslationally integrated into the membrane.</text>
</comment>
<dbReference type="InterPro" id="IPR034704">
    <property type="entry name" value="Ribosomal_bL28/bL31-like_sf"/>
</dbReference>
<keyword evidence="8" id="KW-1185">Reference proteome</keyword>
<dbReference type="GO" id="GO:0005762">
    <property type="term" value="C:mitochondrial large ribosomal subunit"/>
    <property type="evidence" value="ECO:0007669"/>
    <property type="project" value="TreeGrafter"/>
</dbReference>
<accession>A0AAE0TM79</accession>
<dbReference type="AlphaFoldDB" id="A0AAE0TM79"/>
<dbReference type="PANTHER" id="PTHR13528">
    <property type="entry name" value="39S RIBOSOMAL PROTEIN L28, MITOCHONDRIAL"/>
    <property type="match status" value="1"/>
</dbReference>
<keyword evidence="3" id="KW-0687">Ribonucleoprotein</keyword>
<dbReference type="InterPro" id="IPR026569">
    <property type="entry name" value="Ribosomal_bL28"/>
</dbReference>
<comment type="caution">
    <text evidence="7">The sequence shown here is derived from an EMBL/GenBank/DDBJ whole genome shotgun (WGS) entry which is preliminary data.</text>
</comment>
<dbReference type="Proteomes" id="UP001274830">
    <property type="component" value="Unassembled WGS sequence"/>
</dbReference>
<dbReference type="PANTHER" id="PTHR13528:SF2">
    <property type="entry name" value="LARGE RIBOSOMAL SUBUNIT PROTEIN BL28M"/>
    <property type="match status" value="1"/>
</dbReference>
<organism evidence="7 8">
    <name type="scientific">Recurvomyces mirabilis</name>
    <dbReference type="NCBI Taxonomy" id="574656"/>
    <lineage>
        <taxon>Eukaryota</taxon>
        <taxon>Fungi</taxon>
        <taxon>Dikarya</taxon>
        <taxon>Ascomycota</taxon>
        <taxon>Pezizomycotina</taxon>
        <taxon>Dothideomycetes</taxon>
        <taxon>Dothideomycetidae</taxon>
        <taxon>Mycosphaerellales</taxon>
        <taxon>Teratosphaeriaceae</taxon>
        <taxon>Recurvomyces</taxon>
    </lineage>
</organism>
<proteinExistence type="inferred from homology"/>
<dbReference type="EMBL" id="JAUTXT010000078">
    <property type="protein sequence ID" value="KAK3669598.1"/>
    <property type="molecule type" value="Genomic_DNA"/>
</dbReference>
<name>A0AAE0TM79_9PEZI</name>
<gene>
    <name evidence="7" type="ORF">LTR78_010536</name>
</gene>
<dbReference type="FunFam" id="2.30.170.40:FF:000003">
    <property type="entry name" value="54S ribosomal protein L24"/>
    <property type="match status" value="1"/>
</dbReference>
<evidence type="ECO:0000256" key="3">
    <source>
        <dbReference type="ARBA" id="ARBA00023274"/>
    </source>
</evidence>